<organism evidence="2 3">
    <name type="scientific">Setaria digitata</name>
    <dbReference type="NCBI Taxonomy" id="48799"/>
    <lineage>
        <taxon>Eukaryota</taxon>
        <taxon>Metazoa</taxon>
        <taxon>Ecdysozoa</taxon>
        <taxon>Nematoda</taxon>
        <taxon>Chromadorea</taxon>
        <taxon>Rhabditida</taxon>
        <taxon>Spirurina</taxon>
        <taxon>Spiruromorpha</taxon>
        <taxon>Filarioidea</taxon>
        <taxon>Setariidae</taxon>
        <taxon>Setaria</taxon>
    </lineage>
</organism>
<feature type="transmembrane region" description="Helical" evidence="1">
    <location>
        <begin position="72"/>
        <end position="95"/>
    </location>
</feature>
<keyword evidence="1" id="KW-0472">Membrane</keyword>
<feature type="transmembrane region" description="Helical" evidence="1">
    <location>
        <begin position="149"/>
        <end position="173"/>
    </location>
</feature>
<dbReference type="Proteomes" id="UP000887581">
    <property type="component" value="Unplaced"/>
</dbReference>
<sequence length="184" mass="20722">MEFSANKPVIEGLSMSRRPVSIIITLCLGSTWCFRDAYDEKSQEDEDDQWVLQAKIAGDCKSDEHAWMKPAVIGYLVGLLLGAISGVTLCIAFVYHLHIVMVLCFTVIHCQELKPDFLFPGDGVAEHYWIGDDETGNCDVVEEASWSRYFFRGMIVGFLIGLSGGVLFGFLCWKVRVHKENYNL</sequence>
<keyword evidence="1" id="KW-1133">Transmembrane helix</keyword>
<dbReference type="WBParaSite" id="sdigi.contig117.g4669.t1">
    <property type="protein sequence ID" value="sdigi.contig117.g4669.t1"/>
    <property type="gene ID" value="sdigi.contig117.g4669"/>
</dbReference>
<protein>
    <submittedName>
        <fullName evidence="3">Uncharacterized protein</fullName>
    </submittedName>
</protein>
<reference evidence="3" key="1">
    <citation type="submission" date="2022-11" db="UniProtKB">
        <authorList>
            <consortium name="WormBaseParasite"/>
        </authorList>
    </citation>
    <scope>IDENTIFICATION</scope>
</reference>
<accession>A0A915PDE7</accession>
<dbReference type="AlphaFoldDB" id="A0A915PDE7"/>
<keyword evidence="1" id="KW-0812">Transmembrane</keyword>
<name>A0A915PDE7_9BILA</name>
<evidence type="ECO:0000313" key="2">
    <source>
        <dbReference type="Proteomes" id="UP000887581"/>
    </source>
</evidence>
<evidence type="ECO:0000256" key="1">
    <source>
        <dbReference type="SAM" id="Phobius"/>
    </source>
</evidence>
<keyword evidence="2" id="KW-1185">Reference proteome</keyword>
<evidence type="ECO:0000313" key="3">
    <source>
        <dbReference type="WBParaSite" id="sdigi.contig117.g4669.t1"/>
    </source>
</evidence>
<proteinExistence type="predicted"/>